<accession>A0A1I2B816</accession>
<dbReference type="AlphaFoldDB" id="A0A1I2B816"/>
<dbReference type="RefSeq" id="WP_093913520.1">
    <property type="nucleotide sequence ID" value="NZ_FONL01000008.1"/>
</dbReference>
<gene>
    <name evidence="1" type="ORF">SAMN05216245_10847</name>
</gene>
<dbReference type="OrthoDB" id="2868166at2"/>
<organism evidence="1 2">
    <name type="scientific">Succiniclasticum ruminis DSM 9236</name>
    <dbReference type="NCBI Taxonomy" id="1123323"/>
    <lineage>
        <taxon>Bacteria</taxon>
        <taxon>Bacillati</taxon>
        <taxon>Bacillota</taxon>
        <taxon>Negativicutes</taxon>
        <taxon>Acidaminococcales</taxon>
        <taxon>Acidaminococcaceae</taxon>
        <taxon>Succiniclasticum</taxon>
    </lineage>
</organism>
<evidence type="ECO:0000313" key="1">
    <source>
        <dbReference type="EMBL" id="SFE52294.1"/>
    </source>
</evidence>
<protein>
    <recommendedName>
        <fullName evidence="3">Helix-turn-helix domain-containing protein</fullName>
    </recommendedName>
</protein>
<keyword evidence="2" id="KW-1185">Reference proteome</keyword>
<dbReference type="Proteomes" id="UP000198896">
    <property type="component" value="Unassembled WGS sequence"/>
</dbReference>
<name>A0A1I2B816_9FIRM</name>
<dbReference type="STRING" id="1123323.SAMN05216245_10847"/>
<evidence type="ECO:0008006" key="3">
    <source>
        <dbReference type="Google" id="ProtNLM"/>
    </source>
</evidence>
<proteinExistence type="predicted"/>
<sequence>MILNAREFCEKTNFPLKYIRRLCRQNLIPNWNTGSQYLLDEEEAMKVLAALRDTRIKMPVKSSRAGSAVVPGVKHYDYRKQK</sequence>
<reference evidence="1 2" key="1">
    <citation type="submission" date="2016-10" db="EMBL/GenBank/DDBJ databases">
        <authorList>
            <person name="de Groot N.N."/>
        </authorList>
    </citation>
    <scope>NUCLEOTIDE SEQUENCE [LARGE SCALE GENOMIC DNA]</scope>
    <source>
        <strain evidence="1 2">DSM 9236</strain>
    </source>
</reference>
<dbReference type="EMBL" id="FONL01000008">
    <property type="protein sequence ID" value="SFE52294.1"/>
    <property type="molecule type" value="Genomic_DNA"/>
</dbReference>
<evidence type="ECO:0000313" key="2">
    <source>
        <dbReference type="Proteomes" id="UP000198896"/>
    </source>
</evidence>